<gene>
    <name evidence="7" type="ORF">SAMN04488546_1714</name>
</gene>
<dbReference type="GO" id="GO:0006298">
    <property type="term" value="P:mismatch repair"/>
    <property type="evidence" value="ECO:0007669"/>
    <property type="project" value="InterPro"/>
</dbReference>
<dbReference type="InterPro" id="IPR004603">
    <property type="entry name" value="DNA_mismatch_endonuc_vsr"/>
</dbReference>
<evidence type="ECO:0000256" key="5">
    <source>
        <dbReference type="ARBA" id="ARBA00023204"/>
    </source>
</evidence>
<dbReference type="Proteomes" id="UP000198507">
    <property type="component" value="Unassembled WGS sequence"/>
</dbReference>
<dbReference type="EMBL" id="FOIE01000003">
    <property type="protein sequence ID" value="SET21939.1"/>
    <property type="molecule type" value="Genomic_DNA"/>
</dbReference>
<dbReference type="NCBIfam" id="TIGR00632">
    <property type="entry name" value="vsr"/>
    <property type="match status" value="1"/>
</dbReference>
<sequence>MPAPISDAVSAAMSRMPRADSAPEVALRRELHRRGLRFRKHVRGLAGRPDIVFTRARLAVFCDGCFWHQCPVHGTAPKNNAGWWQAKLQANVERDRRQTAQLEADGWTVLRVWEHEGAAEGADRVAAAYRALVSAV</sequence>
<dbReference type="Pfam" id="PF03852">
    <property type="entry name" value="Vsr"/>
    <property type="match status" value="1"/>
</dbReference>
<evidence type="ECO:0000256" key="4">
    <source>
        <dbReference type="ARBA" id="ARBA00022801"/>
    </source>
</evidence>
<dbReference type="AlphaFoldDB" id="A0A1I0CQF8"/>
<dbReference type="GO" id="GO:0016787">
    <property type="term" value="F:hydrolase activity"/>
    <property type="evidence" value="ECO:0007669"/>
    <property type="project" value="UniProtKB-KW"/>
</dbReference>
<dbReference type="Gene3D" id="3.40.960.10">
    <property type="entry name" value="VSR Endonuclease"/>
    <property type="match status" value="1"/>
</dbReference>
<keyword evidence="1" id="KW-0540">Nuclease</keyword>
<dbReference type="OrthoDB" id="9801520at2"/>
<dbReference type="InterPro" id="IPR011335">
    <property type="entry name" value="Restrct_endonuc-II-like"/>
</dbReference>
<evidence type="ECO:0000256" key="2">
    <source>
        <dbReference type="ARBA" id="ARBA00022759"/>
    </source>
</evidence>
<protein>
    <submittedName>
        <fullName evidence="7">T/G mismatch-specific endonuclease</fullName>
    </submittedName>
</protein>
<evidence type="ECO:0000256" key="6">
    <source>
        <dbReference type="ARBA" id="ARBA00029466"/>
    </source>
</evidence>
<keyword evidence="8" id="KW-1185">Reference proteome</keyword>
<keyword evidence="3" id="KW-0227">DNA damage</keyword>
<keyword evidence="5" id="KW-0234">DNA repair</keyword>
<keyword evidence="4" id="KW-0378">Hydrolase</keyword>
<evidence type="ECO:0000256" key="3">
    <source>
        <dbReference type="ARBA" id="ARBA00022763"/>
    </source>
</evidence>
<accession>A0A1I0CQF8</accession>
<evidence type="ECO:0000313" key="7">
    <source>
        <dbReference type="EMBL" id="SET21939.1"/>
    </source>
</evidence>
<dbReference type="RefSeq" id="WP_091442319.1">
    <property type="nucleotide sequence ID" value="NZ_FOIE01000003.1"/>
</dbReference>
<dbReference type="SUPFAM" id="SSF52980">
    <property type="entry name" value="Restriction endonuclease-like"/>
    <property type="match status" value="1"/>
</dbReference>
<comment type="similarity">
    <text evidence="6">Belongs to the Vsr family.</text>
</comment>
<name>A0A1I0CQF8_9ACTN</name>
<evidence type="ECO:0000256" key="1">
    <source>
        <dbReference type="ARBA" id="ARBA00022722"/>
    </source>
</evidence>
<reference evidence="8" key="1">
    <citation type="submission" date="2016-10" db="EMBL/GenBank/DDBJ databases">
        <authorList>
            <person name="Varghese N."/>
            <person name="Submissions S."/>
        </authorList>
    </citation>
    <scope>NUCLEOTIDE SEQUENCE [LARGE SCALE GENOMIC DNA]</scope>
    <source>
        <strain evidence="8">DSM 44209</strain>
    </source>
</reference>
<evidence type="ECO:0000313" key="8">
    <source>
        <dbReference type="Proteomes" id="UP000198507"/>
    </source>
</evidence>
<organism evidence="7 8">
    <name type="scientific">Geodermatophilus poikilotrophus</name>
    <dbReference type="NCBI Taxonomy" id="1333667"/>
    <lineage>
        <taxon>Bacteria</taxon>
        <taxon>Bacillati</taxon>
        <taxon>Actinomycetota</taxon>
        <taxon>Actinomycetes</taxon>
        <taxon>Geodermatophilales</taxon>
        <taxon>Geodermatophilaceae</taxon>
        <taxon>Geodermatophilus</taxon>
    </lineage>
</organism>
<keyword evidence="2 7" id="KW-0255">Endonuclease</keyword>
<proteinExistence type="inferred from homology"/>
<dbReference type="CDD" id="cd00221">
    <property type="entry name" value="Vsr"/>
    <property type="match status" value="1"/>
</dbReference>
<dbReference type="GO" id="GO:0004519">
    <property type="term" value="F:endonuclease activity"/>
    <property type="evidence" value="ECO:0007669"/>
    <property type="project" value="UniProtKB-KW"/>
</dbReference>